<gene>
    <name evidence="2" type="ORF">MSAN_01534900</name>
</gene>
<keyword evidence="3" id="KW-1185">Reference proteome</keyword>
<evidence type="ECO:0000313" key="3">
    <source>
        <dbReference type="Proteomes" id="UP000623467"/>
    </source>
</evidence>
<dbReference type="EMBL" id="JACAZH010000012">
    <property type="protein sequence ID" value="KAF7353456.1"/>
    <property type="molecule type" value="Genomic_DNA"/>
</dbReference>
<dbReference type="InterPro" id="IPR032675">
    <property type="entry name" value="LRR_dom_sf"/>
</dbReference>
<proteinExistence type="predicted"/>
<comment type="caution">
    <text evidence="2">The sequence shown here is derived from an EMBL/GenBank/DDBJ whole genome shotgun (WGS) entry which is preliminary data.</text>
</comment>
<dbReference type="OrthoDB" id="2269034at2759"/>
<organism evidence="2 3">
    <name type="scientific">Mycena sanguinolenta</name>
    <dbReference type="NCBI Taxonomy" id="230812"/>
    <lineage>
        <taxon>Eukaryota</taxon>
        <taxon>Fungi</taxon>
        <taxon>Dikarya</taxon>
        <taxon>Basidiomycota</taxon>
        <taxon>Agaricomycotina</taxon>
        <taxon>Agaricomycetes</taxon>
        <taxon>Agaricomycetidae</taxon>
        <taxon>Agaricales</taxon>
        <taxon>Marasmiineae</taxon>
        <taxon>Mycenaceae</taxon>
        <taxon>Mycena</taxon>
    </lineage>
</organism>
<protein>
    <submittedName>
        <fullName evidence="2">F-box domain-containing protein</fullName>
    </submittedName>
</protein>
<evidence type="ECO:0000256" key="1">
    <source>
        <dbReference type="SAM" id="MobiDB-lite"/>
    </source>
</evidence>
<dbReference type="Gene3D" id="3.80.10.10">
    <property type="entry name" value="Ribonuclease Inhibitor"/>
    <property type="match status" value="1"/>
</dbReference>
<dbReference type="Proteomes" id="UP000623467">
    <property type="component" value="Unassembled WGS sequence"/>
</dbReference>
<dbReference type="PANTHER" id="PTHR38926">
    <property type="entry name" value="F-BOX DOMAIN CONTAINING PROTEIN, EXPRESSED"/>
    <property type="match status" value="1"/>
</dbReference>
<sequence length="539" mass="60949">MASPSNQVSLAENHLPCYISSIPPEILSQIMLMCDRDLTIWDETRYLLPARHNIPVRLTQICSSWRMVALDTPELWSSVMLVLAQNTSAIIKLADYWLAKGQRGRLGLEIDVGVTDERRIDLEPIGRLLTAWASDWRTLTIVNCSDSMAEYVIANMAQNPHPSLEEFELHAFSTVWHTRFEALAALPRLRTVTFRTWRSPSTHHNLSLLFLPWSQLESVSISAPVSGQKCLDVLRNCPKLTTLELYVMSDVPTPEFRPPVVLSKLSRLRVATAVTVWDDNDIEFFLGVLHLPMLVDFELHLIGRHSWNPLVSSFWERHATQICRLELSNLYFPADARLLFLTMPNLTSLKLSFCKIRLTALDFDALRVEQLLPALTHLDVTVGHGRGIQWIDSVRSAIALLEARTTVTTDVAQLAQVRFADWTNWDEVDRDLSKADPVAMAAEFQRLRALEAQGMDVHWMVGGHDVLADVLASREASICYSSIHSRSIRSASPLRPHPPPSPEHYSDSDTTPAPSPITSVAKAKRNPLRRLWQRIKIFG</sequence>
<reference evidence="2" key="1">
    <citation type="submission" date="2020-05" db="EMBL/GenBank/DDBJ databases">
        <title>Mycena genomes resolve the evolution of fungal bioluminescence.</title>
        <authorList>
            <person name="Tsai I.J."/>
        </authorList>
    </citation>
    <scope>NUCLEOTIDE SEQUENCE</scope>
    <source>
        <strain evidence="2">160909Yilan</strain>
    </source>
</reference>
<name>A0A8H7CZA7_9AGAR</name>
<dbReference type="AlphaFoldDB" id="A0A8H7CZA7"/>
<feature type="region of interest" description="Disordered" evidence="1">
    <location>
        <begin position="489"/>
        <end position="522"/>
    </location>
</feature>
<feature type="compositionally biased region" description="Polar residues" evidence="1">
    <location>
        <begin position="509"/>
        <end position="518"/>
    </location>
</feature>
<accession>A0A8H7CZA7</accession>
<evidence type="ECO:0000313" key="2">
    <source>
        <dbReference type="EMBL" id="KAF7353456.1"/>
    </source>
</evidence>
<dbReference type="SUPFAM" id="SSF52047">
    <property type="entry name" value="RNI-like"/>
    <property type="match status" value="1"/>
</dbReference>
<dbReference type="PANTHER" id="PTHR38926:SF72">
    <property type="entry name" value="IM:7136021-RELATED"/>
    <property type="match status" value="1"/>
</dbReference>